<evidence type="ECO:0000313" key="3">
    <source>
        <dbReference type="Proteomes" id="UP000821866"/>
    </source>
</evidence>
<comment type="caution">
    <text evidence="2">The sequence shown here is derived from an EMBL/GenBank/DDBJ whole genome shotgun (WGS) entry which is preliminary data.</text>
</comment>
<accession>A0A9J6F9L4</accession>
<keyword evidence="3" id="KW-1185">Reference proteome</keyword>
<reference evidence="2" key="2">
    <citation type="submission" date="2021-09" db="EMBL/GenBank/DDBJ databases">
        <authorList>
            <person name="Jia N."/>
            <person name="Wang J."/>
            <person name="Shi W."/>
            <person name="Du L."/>
            <person name="Sun Y."/>
            <person name="Zhan W."/>
            <person name="Jiang J."/>
            <person name="Wang Q."/>
            <person name="Zhang B."/>
            <person name="Ji P."/>
            <person name="Sakyi L.B."/>
            <person name="Cui X."/>
            <person name="Yuan T."/>
            <person name="Jiang B."/>
            <person name="Yang W."/>
            <person name="Lam T.T.-Y."/>
            <person name="Chang Q."/>
            <person name="Ding S."/>
            <person name="Wang X."/>
            <person name="Zhu J."/>
            <person name="Ruan X."/>
            <person name="Zhao L."/>
            <person name="Wei J."/>
            <person name="Que T."/>
            <person name="Du C."/>
            <person name="Cheng J."/>
            <person name="Dai P."/>
            <person name="Han X."/>
            <person name="Huang E."/>
            <person name="Gao Y."/>
            <person name="Liu J."/>
            <person name="Shao H."/>
            <person name="Ye R."/>
            <person name="Li L."/>
            <person name="Wei W."/>
            <person name="Wang X."/>
            <person name="Wang C."/>
            <person name="Huo Q."/>
            <person name="Li W."/>
            <person name="Guo W."/>
            <person name="Chen H."/>
            <person name="Chen S."/>
            <person name="Zhou L."/>
            <person name="Zhou L."/>
            <person name="Ni X."/>
            <person name="Tian J."/>
            <person name="Zhou Y."/>
            <person name="Sheng Y."/>
            <person name="Liu T."/>
            <person name="Pan Y."/>
            <person name="Xia L."/>
            <person name="Li J."/>
            <person name="Zhao F."/>
            <person name="Cao W."/>
        </authorList>
    </citation>
    <scope>NUCLEOTIDE SEQUENCE</scope>
    <source>
        <strain evidence="2">Rmic-2018</strain>
        <tissue evidence="2">Larvae</tissue>
    </source>
</reference>
<feature type="region of interest" description="Disordered" evidence="1">
    <location>
        <begin position="127"/>
        <end position="153"/>
    </location>
</feature>
<dbReference type="EMBL" id="JABSTU010000001">
    <property type="protein sequence ID" value="KAH8042296.1"/>
    <property type="molecule type" value="Genomic_DNA"/>
</dbReference>
<feature type="region of interest" description="Disordered" evidence="1">
    <location>
        <begin position="182"/>
        <end position="210"/>
    </location>
</feature>
<proteinExistence type="predicted"/>
<feature type="compositionally biased region" description="Basic and acidic residues" evidence="1">
    <location>
        <begin position="266"/>
        <end position="275"/>
    </location>
</feature>
<sequence>MEITEISSRLAVLPPSADYRRRPFPRSGPIFQEPIGGGGERKFKRKDREVSQFLDRLATLCWEKGPYHHGGSSRLAAKAAALVLLTDPRTTSDCVTCSCASRVVPASLRALDVCHERLETPLSDFPRVIETPAGNHESSSTGHAKSPRGAYDASVASIAQPPARATHVRGGGPVLPFARARSADGLASPRTHSAPGAVVEAPPPPPPAPPRWRVEVIYGSRCSTRSPFLLSLHPASSPQSYFVTTSPPHVPTTSKGHNESSPSSAAEERCIPAGC</sequence>
<evidence type="ECO:0000256" key="1">
    <source>
        <dbReference type="SAM" id="MobiDB-lite"/>
    </source>
</evidence>
<dbReference type="AlphaFoldDB" id="A0A9J6F9L4"/>
<organism evidence="2 3">
    <name type="scientific">Rhipicephalus microplus</name>
    <name type="common">Cattle tick</name>
    <name type="synonym">Boophilus microplus</name>
    <dbReference type="NCBI Taxonomy" id="6941"/>
    <lineage>
        <taxon>Eukaryota</taxon>
        <taxon>Metazoa</taxon>
        <taxon>Ecdysozoa</taxon>
        <taxon>Arthropoda</taxon>
        <taxon>Chelicerata</taxon>
        <taxon>Arachnida</taxon>
        <taxon>Acari</taxon>
        <taxon>Parasitiformes</taxon>
        <taxon>Ixodida</taxon>
        <taxon>Ixodoidea</taxon>
        <taxon>Ixodidae</taxon>
        <taxon>Rhipicephalinae</taxon>
        <taxon>Rhipicephalus</taxon>
        <taxon>Boophilus</taxon>
    </lineage>
</organism>
<gene>
    <name evidence="2" type="ORF">HPB51_021380</name>
</gene>
<protein>
    <submittedName>
        <fullName evidence="2">Uncharacterized protein</fullName>
    </submittedName>
</protein>
<dbReference type="Proteomes" id="UP000821866">
    <property type="component" value="Chromosome 1"/>
</dbReference>
<evidence type="ECO:0000313" key="2">
    <source>
        <dbReference type="EMBL" id="KAH8042296.1"/>
    </source>
</evidence>
<name>A0A9J6F9L4_RHIMP</name>
<feature type="compositionally biased region" description="Pro residues" evidence="1">
    <location>
        <begin position="201"/>
        <end position="210"/>
    </location>
</feature>
<reference evidence="2" key="1">
    <citation type="journal article" date="2020" name="Cell">
        <title>Large-Scale Comparative Analyses of Tick Genomes Elucidate Their Genetic Diversity and Vector Capacities.</title>
        <authorList>
            <consortium name="Tick Genome and Microbiome Consortium (TIGMIC)"/>
            <person name="Jia N."/>
            <person name="Wang J."/>
            <person name="Shi W."/>
            <person name="Du L."/>
            <person name="Sun Y."/>
            <person name="Zhan W."/>
            <person name="Jiang J.F."/>
            <person name="Wang Q."/>
            <person name="Zhang B."/>
            <person name="Ji P."/>
            <person name="Bell-Sakyi L."/>
            <person name="Cui X.M."/>
            <person name="Yuan T.T."/>
            <person name="Jiang B.G."/>
            <person name="Yang W.F."/>
            <person name="Lam T.T."/>
            <person name="Chang Q.C."/>
            <person name="Ding S.J."/>
            <person name="Wang X.J."/>
            <person name="Zhu J.G."/>
            <person name="Ruan X.D."/>
            <person name="Zhao L."/>
            <person name="Wei J.T."/>
            <person name="Ye R.Z."/>
            <person name="Que T.C."/>
            <person name="Du C.H."/>
            <person name="Zhou Y.H."/>
            <person name="Cheng J.X."/>
            <person name="Dai P.F."/>
            <person name="Guo W.B."/>
            <person name="Han X.H."/>
            <person name="Huang E.J."/>
            <person name="Li L.F."/>
            <person name="Wei W."/>
            <person name="Gao Y.C."/>
            <person name="Liu J.Z."/>
            <person name="Shao H.Z."/>
            <person name="Wang X."/>
            <person name="Wang C.C."/>
            <person name="Yang T.C."/>
            <person name="Huo Q.B."/>
            <person name="Li W."/>
            <person name="Chen H.Y."/>
            <person name="Chen S.E."/>
            <person name="Zhou L.G."/>
            <person name="Ni X.B."/>
            <person name="Tian J.H."/>
            <person name="Sheng Y."/>
            <person name="Liu T."/>
            <person name="Pan Y.S."/>
            <person name="Xia L.Y."/>
            <person name="Li J."/>
            <person name="Zhao F."/>
            <person name="Cao W.C."/>
        </authorList>
    </citation>
    <scope>NUCLEOTIDE SEQUENCE</scope>
    <source>
        <strain evidence="2">Rmic-2018</strain>
    </source>
</reference>
<feature type="region of interest" description="Disordered" evidence="1">
    <location>
        <begin position="248"/>
        <end position="275"/>
    </location>
</feature>